<dbReference type="PROSITE" id="PS00080">
    <property type="entry name" value="MULTICOPPER_OXIDASE2"/>
    <property type="match status" value="1"/>
</dbReference>
<evidence type="ECO:0000259" key="16">
    <source>
        <dbReference type="Pfam" id="PF07731"/>
    </source>
</evidence>
<feature type="domain" description="Plastocyanin-like" evidence="16">
    <location>
        <begin position="475"/>
        <end position="605"/>
    </location>
</feature>
<evidence type="ECO:0000313" key="18">
    <source>
        <dbReference type="EMBL" id="VAI31952.1"/>
    </source>
</evidence>
<dbReference type="InterPro" id="IPR002355">
    <property type="entry name" value="Cu_oxidase_Cu_BS"/>
</dbReference>
<evidence type="ECO:0000256" key="9">
    <source>
        <dbReference type="ARBA" id="ARBA00022737"/>
    </source>
</evidence>
<dbReference type="GO" id="GO:0005576">
    <property type="term" value="C:extracellular region"/>
    <property type="evidence" value="ECO:0007669"/>
    <property type="project" value="UniProtKB-SubCell"/>
</dbReference>
<feature type="compositionally biased region" description="Pro residues" evidence="14">
    <location>
        <begin position="382"/>
        <end position="392"/>
    </location>
</feature>
<evidence type="ECO:0000256" key="2">
    <source>
        <dbReference type="ARBA" id="ARBA00004613"/>
    </source>
</evidence>
<organism evidence="18 19">
    <name type="scientific">Triticum turgidum subsp. durum</name>
    <name type="common">Durum wheat</name>
    <name type="synonym">Triticum durum</name>
    <dbReference type="NCBI Taxonomy" id="4567"/>
    <lineage>
        <taxon>Eukaryota</taxon>
        <taxon>Viridiplantae</taxon>
        <taxon>Streptophyta</taxon>
        <taxon>Embryophyta</taxon>
        <taxon>Tracheophyta</taxon>
        <taxon>Spermatophyta</taxon>
        <taxon>Magnoliopsida</taxon>
        <taxon>Liliopsida</taxon>
        <taxon>Poales</taxon>
        <taxon>Poaceae</taxon>
        <taxon>BOP clade</taxon>
        <taxon>Pooideae</taxon>
        <taxon>Triticodae</taxon>
        <taxon>Triticeae</taxon>
        <taxon>Triticinae</taxon>
        <taxon>Triticum</taxon>
    </lineage>
</organism>
<comment type="cofactor">
    <cofactor evidence="1">
        <name>Cu cation</name>
        <dbReference type="ChEBI" id="CHEBI:23378"/>
    </cofactor>
</comment>
<evidence type="ECO:0000256" key="1">
    <source>
        <dbReference type="ARBA" id="ARBA00001935"/>
    </source>
</evidence>
<gene>
    <name evidence="18" type="ORF">TRITD_5Bv1G117100</name>
</gene>
<dbReference type="InterPro" id="IPR001117">
    <property type="entry name" value="Cu-oxidase_2nd"/>
</dbReference>
<feature type="region of interest" description="Disordered" evidence="14">
    <location>
        <begin position="376"/>
        <end position="396"/>
    </location>
</feature>
<dbReference type="InterPro" id="IPR034267">
    <property type="entry name" value="CuRO_3_AAO"/>
</dbReference>
<keyword evidence="19" id="KW-1185">Reference proteome</keyword>
<evidence type="ECO:0000313" key="19">
    <source>
        <dbReference type="Proteomes" id="UP000324705"/>
    </source>
</evidence>
<accession>A0A9R0X8F0</accession>
<dbReference type="InterPro" id="IPR008972">
    <property type="entry name" value="Cupredoxin"/>
</dbReference>
<dbReference type="Pfam" id="PF07732">
    <property type="entry name" value="Cu-oxidase_3"/>
    <property type="match status" value="1"/>
</dbReference>
<dbReference type="EC" id="1.10.3.3" evidence="5"/>
<keyword evidence="7" id="KW-0964">Secreted</keyword>
<dbReference type="CDD" id="cd13893">
    <property type="entry name" value="CuRO_3_AAO"/>
    <property type="match status" value="1"/>
</dbReference>
<evidence type="ECO:0000256" key="11">
    <source>
        <dbReference type="ARBA" id="ARBA00023008"/>
    </source>
</evidence>
<keyword evidence="11" id="KW-0186">Copper</keyword>
<dbReference type="InterPro" id="IPR011706">
    <property type="entry name" value="Cu-oxidase_C"/>
</dbReference>
<evidence type="ECO:0000256" key="8">
    <source>
        <dbReference type="ARBA" id="ARBA00022723"/>
    </source>
</evidence>
<dbReference type="PANTHER" id="PTHR11709:SF218">
    <property type="entry name" value="L-ASCORBATE OXIDASE"/>
    <property type="match status" value="1"/>
</dbReference>
<dbReference type="InterPro" id="IPR017760">
    <property type="entry name" value="L-ascorbate_oxidase_pln"/>
</dbReference>
<keyword evidence="8" id="KW-0479">Metal-binding</keyword>
<dbReference type="InterPro" id="IPR045087">
    <property type="entry name" value="Cu-oxidase_fam"/>
</dbReference>
<comment type="catalytic activity">
    <reaction evidence="13">
        <text>4 L-ascorbate + O2 = 4 monodehydro-L-ascorbate radical + 2 H2O</text>
        <dbReference type="Rhea" id="RHEA:30243"/>
        <dbReference type="ChEBI" id="CHEBI:15377"/>
        <dbReference type="ChEBI" id="CHEBI:15379"/>
        <dbReference type="ChEBI" id="CHEBI:38290"/>
        <dbReference type="ChEBI" id="CHEBI:59513"/>
        <dbReference type="EC" id="1.10.3.3"/>
    </reaction>
</comment>
<dbReference type="InterPro" id="IPR033138">
    <property type="entry name" value="Cu_oxidase_CS"/>
</dbReference>
<dbReference type="PANTHER" id="PTHR11709">
    <property type="entry name" value="MULTI-COPPER OXIDASE"/>
    <property type="match status" value="1"/>
</dbReference>
<dbReference type="Pfam" id="PF00394">
    <property type="entry name" value="Cu-oxidase"/>
    <property type="match status" value="1"/>
</dbReference>
<dbReference type="GO" id="GO:0008447">
    <property type="term" value="F:L-ascorbate oxidase activity"/>
    <property type="evidence" value="ECO:0007669"/>
    <property type="project" value="UniProtKB-EC"/>
</dbReference>
<reference evidence="18 19" key="1">
    <citation type="submission" date="2017-09" db="EMBL/GenBank/DDBJ databases">
        <authorList>
            <consortium name="International Durum Wheat Genome Sequencing Consortium (IDWGSC)"/>
            <person name="Milanesi L."/>
        </authorList>
    </citation>
    <scope>NUCLEOTIDE SEQUENCE [LARGE SCALE GENOMIC DNA]</scope>
    <source>
        <strain evidence="19">cv. Svevo</strain>
    </source>
</reference>
<evidence type="ECO:0000256" key="6">
    <source>
        <dbReference type="ARBA" id="ARBA00022095"/>
    </source>
</evidence>
<dbReference type="Proteomes" id="UP000324705">
    <property type="component" value="Chromosome 5B"/>
</dbReference>
<dbReference type="OMA" id="TEPHELL"/>
<sequence length="627" mass="68397">MPMAWMVSVPPIPINTPDNRAKHSGPIPTHSNLHYLAKATPSSLQLGGSAMESSLLGAKQLLLCCLFLLWVLAAVAEAKTVHEQWEISYQFTHSDCVRKLAVTINGGTPGPTIRAVQGDTVVVTVKNLLMTENVAIHWHGIRQLGTPWADGTEGVTQCPILPGDTFEYRFVVDRPGTYMYHAHYGMQRSAGLNGMIVVAAAPGGADAEPFAYDGGEHDVLLNDWWHKSTYEQAAGLAAVPIVWVGEPQSLLINGRGRYNCSAMAPDAAACNATHPECAAQVFAVVPGRTYRFRIASVTSLSALNFEIEGHEMTVVETDGHYVKPFVVKNLNIYSGETYSVLIKADQDPNRNYWLASNVVSRKPGTPTGTAVLSYYGGRSSPRAPPPTAPPAGPAWNDSAYRIGQSLATVAHPEHAHPPPPRADRTILLLNSQNKIDGRIKWAINNVSFTLPHTPYLVALKHGLLGDFDQRPPPETYNHTGYDVYGVQANPNATTSDGLYRLAFGSVVDVVLQNANMLAPNNSETHPWHLHGHDFWTLGYGVGRFDPAVHPATYNLRDPVMKNTVAVHPFGWTALRFRADNPGVWAFHCHIEAHFFMGMGVAFEEGIERVGDLPEEIRRCVSTKGGGH</sequence>
<evidence type="ECO:0000256" key="13">
    <source>
        <dbReference type="ARBA" id="ARBA00048908"/>
    </source>
</evidence>
<dbReference type="Gene3D" id="2.60.40.420">
    <property type="entry name" value="Cupredoxins - blue copper proteins"/>
    <property type="match status" value="3"/>
</dbReference>
<evidence type="ECO:0000256" key="12">
    <source>
        <dbReference type="ARBA" id="ARBA00023157"/>
    </source>
</evidence>
<comment type="subcellular location">
    <subcellularLocation>
        <location evidence="2">Secreted</location>
    </subcellularLocation>
</comment>
<evidence type="ECO:0000256" key="3">
    <source>
        <dbReference type="ARBA" id="ARBA00010609"/>
    </source>
</evidence>
<dbReference type="Pfam" id="PF07731">
    <property type="entry name" value="Cu-oxidase_2"/>
    <property type="match status" value="1"/>
</dbReference>
<protein>
    <recommendedName>
        <fullName evidence="6">L-ascorbate oxidase</fullName>
        <ecNumber evidence="5">1.10.3.3</ecNumber>
    </recommendedName>
</protein>
<dbReference type="PROSITE" id="PS00079">
    <property type="entry name" value="MULTICOPPER_OXIDASE1"/>
    <property type="match status" value="1"/>
</dbReference>
<keyword evidence="10" id="KW-0560">Oxidoreductase</keyword>
<proteinExistence type="inferred from homology"/>
<evidence type="ECO:0000259" key="17">
    <source>
        <dbReference type="Pfam" id="PF07732"/>
    </source>
</evidence>
<comment type="subunit">
    <text evidence="4">Dimer.</text>
</comment>
<dbReference type="Gramene" id="TRITD5Bv1G117100.3">
    <property type="protein sequence ID" value="TRITD5Bv1G117100.3"/>
    <property type="gene ID" value="TRITD5Bv1G117100"/>
</dbReference>
<dbReference type="SUPFAM" id="SSF49503">
    <property type="entry name" value="Cupredoxins"/>
    <property type="match status" value="3"/>
</dbReference>
<dbReference type="NCBIfam" id="TIGR03388">
    <property type="entry name" value="ascorbase"/>
    <property type="match status" value="1"/>
</dbReference>
<comment type="similarity">
    <text evidence="3">Belongs to the multicopper oxidase family.</text>
</comment>
<feature type="domain" description="Plastocyanin-like" evidence="17">
    <location>
        <begin position="94"/>
        <end position="200"/>
    </location>
</feature>
<dbReference type="FunFam" id="2.60.40.420:FF:000045">
    <property type="entry name" value="Laccase 2"/>
    <property type="match status" value="1"/>
</dbReference>
<dbReference type="AlphaFoldDB" id="A0A9R0X8F0"/>
<evidence type="ECO:0000256" key="14">
    <source>
        <dbReference type="SAM" id="MobiDB-lite"/>
    </source>
</evidence>
<name>A0A9R0X8F0_TRITD</name>
<evidence type="ECO:0000256" key="10">
    <source>
        <dbReference type="ARBA" id="ARBA00023002"/>
    </source>
</evidence>
<evidence type="ECO:0000256" key="4">
    <source>
        <dbReference type="ARBA" id="ARBA00011473"/>
    </source>
</evidence>
<evidence type="ECO:0000256" key="5">
    <source>
        <dbReference type="ARBA" id="ARBA00012301"/>
    </source>
</evidence>
<keyword evidence="12" id="KW-1015">Disulfide bond</keyword>
<evidence type="ECO:0000259" key="15">
    <source>
        <dbReference type="Pfam" id="PF00394"/>
    </source>
</evidence>
<dbReference type="InterPro" id="IPR011707">
    <property type="entry name" value="Cu-oxidase-like_N"/>
</dbReference>
<evidence type="ECO:0000256" key="7">
    <source>
        <dbReference type="ARBA" id="ARBA00022525"/>
    </source>
</evidence>
<dbReference type="EMBL" id="LT934120">
    <property type="protein sequence ID" value="VAI31952.1"/>
    <property type="molecule type" value="Genomic_DNA"/>
</dbReference>
<keyword evidence="9" id="KW-0677">Repeat</keyword>
<feature type="domain" description="Plastocyanin-like" evidence="15">
    <location>
        <begin position="219"/>
        <end position="376"/>
    </location>
</feature>
<dbReference type="GO" id="GO:0005507">
    <property type="term" value="F:copper ion binding"/>
    <property type="evidence" value="ECO:0007669"/>
    <property type="project" value="InterPro"/>
</dbReference>